<feature type="compositionally biased region" description="Acidic residues" evidence="1">
    <location>
        <begin position="106"/>
        <end position="119"/>
    </location>
</feature>
<dbReference type="Proteomes" id="UP000046393">
    <property type="component" value="Unplaced"/>
</dbReference>
<feature type="region of interest" description="Disordered" evidence="1">
    <location>
        <begin position="64"/>
        <end position="150"/>
    </location>
</feature>
<keyword evidence="2" id="KW-0732">Signal</keyword>
<feature type="compositionally biased region" description="Basic and acidic residues" evidence="1">
    <location>
        <begin position="126"/>
        <end position="137"/>
    </location>
</feature>
<evidence type="ECO:0000313" key="3">
    <source>
        <dbReference type="Proteomes" id="UP000046393"/>
    </source>
</evidence>
<dbReference type="InterPro" id="IPR039260">
    <property type="entry name" value="Cpg-3"/>
</dbReference>
<dbReference type="AlphaFoldDB" id="A0A0N5AM17"/>
<feature type="signal peptide" evidence="2">
    <location>
        <begin position="1"/>
        <end position="25"/>
    </location>
</feature>
<proteinExistence type="predicted"/>
<organism evidence="3 4">
    <name type="scientific">Syphacia muris</name>
    <dbReference type="NCBI Taxonomy" id="451379"/>
    <lineage>
        <taxon>Eukaryota</taxon>
        <taxon>Metazoa</taxon>
        <taxon>Ecdysozoa</taxon>
        <taxon>Nematoda</taxon>
        <taxon>Chromadorea</taxon>
        <taxon>Rhabditida</taxon>
        <taxon>Spirurina</taxon>
        <taxon>Oxyuridomorpha</taxon>
        <taxon>Oxyuroidea</taxon>
        <taxon>Oxyuridae</taxon>
        <taxon>Syphacia</taxon>
    </lineage>
</organism>
<dbReference type="PANTHER" id="PTHR37973:SF1">
    <property type="entry name" value="DICKKOPF_N DOMAIN-CONTAINING PROTEIN"/>
    <property type="match status" value="1"/>
</dbReference>
<feature type="chain" id="PRO_5005893211" evidence="2">
    <location>
        <begin position="26"/>
        <end position="255"/>
    </location>
</feature>
<evidence type="ECO:0000256" key="2">
    <source>
        <dbReference type="SAM" id="SignalP"/>
    </source>
</evidence>
<keyword evidence="3" id="KW-1185">Reference proteome</keyword>
<dbReference type="WBParaSite" id="SMUV_0000560701-mRNA-1">
    <property type="protein sequence ID" value="SMUV_0000560701-mRNA-1"/>
    <property type="gene ID" value="SMUV_0000560701"/>
</dbReference>
<reference evidence="4" key="1">
    <citation type="submission" date="2017-02" db="UniProtKB">
        <authorList>
            <consortium name="WormBaseParasite"/>
        </authorList>
    </citation>
    <scope>IDENTIFICATION</scope>
</reference>
<dbReference type="STRING" id="451379.A0A0N5AM17"/>
<name>A0A0N5AM17_9BILA</name>
<protein>
    <submittedName>
        <fullName evidence="4">SMB domain-containing protein</fullName>
    </submittedName>
</protein>
<sequence>MAGILCTYIAFLFIIISIKGQLTVAKEVVSSTEQGTDRSNIAVTAISVSVYNITINKDSEDAKGKPLAYGGEFSKDPEENKALPLKPASSHKEVDENPPPKSQSDGNDETAVLDDDSEAIDVSSNTDEKATTSKSIEDSETASSSENDESETVKNCTAAAECYLDRDCGKGSCFGGRRCNCLGCPALVSCSSDKDCGGFNEACDLEKKICDCEKGAQAAGFDNYFVALSTLCQTECISSDECYGLRCIPGICLCQ</sequence>
<evidence type="ECO:0000256" key="1">
    <source>
        <dbReference type="SAM" id="MobiDB-lite"/>
    </source>
</evidence>
<evidence type="ECO:0000313" key="4">
    <source>
        <dbReference type="WBParaSite" id="SMUV_0000560701-mRNA-1"/>
    </source>
</evidence>
<dbReference type="PANTHER" id="PTHR37973">
    <property type="entry name" value="CHONDROITIN PROTEOGLYCAN 3"/>
    <property type="match status" value="1"/>
</dbReference>
<accession>A0A0N5AM17</accession>